<sequence>MLKYEAVDVCVKIPQMKARRRPEEKEKKMTESGGKKQLLHLVFGGELESLTDVQFRDLNDLDIVGIFPDYASALGAWKAKAQSTVDNAHMRYFIVHMHRLLDPQDKAGNN</sequence>
<evidence type="ECO:0000313" key="1">
    <source>
        <dbReference type="EMBL" id="MBB4274612.1"/>
    </source>
</evidence>
<gene>
    <name evidence="1" type="ORF">GGE12_002388</name>
</gene>
<organism evidence="1 2">
    <name type="scientific">Rhizobium mongolense</name>
    <dbReference type="NCBI Taxonomy" id="57676"/>
    <lineage>
        <taxon>Bacteria</taxon>
        <taxon>Pseudomonadati</taxon>
        <taxon>Pseudomonadota</taxon>
        <taxon>Alphaproteobacteria</taxon>
        <taxon>Hyphomicrobiales</taxon>
        <taxon>Rhizobiaceae</taxon>
        <taxon>Rhizobium/Agrobacterium group</taxon>
        <taxon>Rhizobium</taxon>
    </lineage>
</organism>
<dbReference type="InterPro" id="IPR025226">
    <property type="entry name" value="DUF4170"/>
</dbReference>
<comment type="caution">
    <text evidence="1">The sequence shown here is derived from an EMBL/GenBank/DDBJ whole genome shotgun (WGS) entry which is preliminary data.</text>
</comment>
<reference evidence="1 2" key="1">
    <citation type="submission" date="2020-08" db="EMBL/GenBank/DDBJ databases">
        <title>Genomic Encyclopedia of Type Strains, Phase IV (KMG-V): Genome sequencing to study the core and pangenomes of soil and plant-associated prokaryotes.</title>
        <authorList>
            <person name="Whitman W."/>
        </authorList>
    </citation>
    <scope>NUCLEOTIDE SEQUENCE [LARGE SCALE GENOMIC DNA]</scope>
    <source>
        <strain evidence="1 2">SEMIA 402</strain>
    </source>
</reference>
<evidence type="ECO:0008006" key="3">
    <source>
        <dbReference type="Google" id="ProtNLM"/>
    </source>
</evidence>
<accession>A0A7W6WDP2</accession>
<proteinExistence type="predicted"/>
<dbReference type="Pfam" id="PF13773">
    <property type="entry name" value="DUF4170"/>
    <property type="match status" value="1"/>
</dbReference>
<dbReference type="Proteomes" id="UP000533641">
    <property type="component" value="Unassembled WGS sequence"/>
</dbReference>
<evidence type="ECO:0000313" key="2">
    <source>
        <dbReference type="Proteomes" id="UP000533641"/>
    </source>
</evidence>
<protein>
    <recommendedName>
        <fullName evidence="3">DUF4170 domain-containing protein</fullName>
    </recommendedName>
</protein>
<dbReference type="AlphaFoldDB" id="A0A7W6WDP2"/>
<name>A0A7W6WDP2_9HYPH</name>
<dbReference type="EMBL" id="JACIGM010000004">
    <property type="protein sequence ID" value="MBB4274612.1"/>
    <property type="molecule type" value="Genomic_DNA"/>
</dbReference>
<dbReference type="Gene3D" id="3.30.70.2400">
    <property type="entry name" value="Uncharacterised protein PF13773, DUF4170"/>
    <property type="match status" value="1"/>
</dbReference>